<evidence type="ECO:0000313" key="1">
    <source>
        <dbReference type="EMBL" id="KAJ8895613.1"/>
    </source>
</evidence>
<reference evidence="1 2" key="1">
    <citation type="submission" date="2023-02" db="EMBL/GenBank/DDBJ databases">
        <title>LHISI_Scaffold_Assembly.</title>
        <authorList>
            <person name="Stuart O.P."/>
            <person name="Cleave R."/>
            <person name="Magrath M.J.L."/>
            <person name="Mikheyev A.S."/>
        </authorList>
    </citation>
    <scope>NUCLEOTIDE SEQUENCE [LARGE SCALE GENOMIC DNA]</scope>
    <source>
        <strain evidence="1">Daus_M_001</strain>
        <tissue evidence="1">Leg muscle</tissue>
    </source>
</reference>
<name>A0ABQ9IIF3_9NEOP</name>
<dbReference type="Proteomes" id="UP001159363">
    <property type="component" value="Chromosome 1"/>
</dbReference>
<accession>A0ABQ9IIF3</accession>
<gene>
    <name evidence="1" type="ORF">PR048_000949</name>
</gene>
<protein>
    <submittedName>
        <fullName evidence="1">Uncharacterized protein</fullName>
    </submittedName>
</protein>
<keyword evidence="2" id="KW-1185">Reference proteome</keyword>
<dbReference type="EMBL" id="JARBHB010000001">
    <property type="protein sequence ID" value="KAJ8895613.1"/>
    <property type="molecule type" value="Genomic_DNA"/>
</dbReference>
<organism evidence="1 2">
    <name type="scientific">Dryococelus australis</name>
    <dbReference type="NCBI Taxonomy" id="614101"/>
    <lineage>
        <taxon>Eukaryota</taxon>
        <taxon>Metazoa</taxon>
        <taxon>Ecdysozoa</taxon>
        <taxon>Arthropoda</taxon>
        <taxon>Hexapoda</taxon>
        <taxon>Insecta</taxon>
        <taxon>Pterygota</taxon>
        <taxon>Neoptera</taxon>
        <taxon>Polyneoptera</taxon>
        <taxon>Phasmatodea</taxon>
        <taxon>Verophasmatodea</taxon>
        <taxon>Anareolatae</taxon>
        <taxon>Phasmatidae</taxon>
        <taxon>Eurycanthinae</taxon>
        <taxon>Dryococelus</taxon>
    </lineage>
</organism>
<sequence>MHLKAEPLTSTGATVAERLACSPPTKTIRVQSPARLHVGIVLDDAVGRRVFSGISRFPLLSFRGCSILTSLFPHRLPREGIHFKEARIAAERDWVAMATFGAMTSSLFVPIRAFTRCKCGGVVSGQRLARGTKQVVGDSSFLFCVLGQQDKEETKKYWQTPVYRRMRIAARVCNTRIRAQADNTNGVSPNVSTKVNNIIQGPRRSTTQDEHHQFGDHSNDKQVGDVGECFLRRVCLNTWGKGNSEAEMCSHVAGWRGSSAALGDGSREVGSLEAAAPHTAFDMQKQGSDKGDSDILIKCSIASKRKALNRRALFTSYYGKRSCYEKTRRPMTTFFTSPTSDVPGCTSPVNVGYMRRRPITVLNTNPIHTIFDKAIGGKSVRRWEIDGASAQPT</sequence>
<comment type="caution">
    <text evidence="1">The sequence shown here is derived from an EMBL/GenBank/DDBJ whole genome shotgun (WGS) entry which is preliminary data.</text>
</comment>
<evidence type="ECO:0000313" key="2">
    <source>
        <dbReference type="Proteomes" id="UP001159363"/>
    </source>
</evidence>
<proteinExistence type="predicted"/>